<dbReference type="PANTHER" id="PTHR45726:SF3">
    <property type="entry name" value="LEUKOTRIENE A-4 HYDROLASE"/>
    <property type="match status" value="1"/>
</dbReference>
<comment type="caution">
    <text evidence="4">The sequence shown here is derived from an EMBL/GenBank/DDBJ whole genome shotgun (WGS) entry which is preliminary data.</text>
</comment>
<dbReference type="InterPro" id="IPR034015">
    <property type="entry name" value="M1_LTA4H"/>
</dbReference>
<dbReference type="PANTHER" id="PTHR45726">
    <property type="entry name" value="LEUKOTRIENE A-4 HYDROLASE"/>
    <property type="match status" value="1"/>
</dbReference>
<dbReference type="Gene3D" id="1.10.390.10">
    <property type="entry name" value="Neutral Protease Domain 2"/>
    <property type="match status" value="1"/>
</dbReference>
<evidence type="ECO:0000313" key="4">
    <source>
        <dbReference type="EMBL" id="RXK85597.1"/>
    </source>
</evidence>
<feature type="active site" description="Proton acceptor" evidence="1">
    <location>
        <position position="340"/>
    </location>
</feature>
<evidence type="ECO:0000313" key="5">
    <source>
        <dbReference type="Proteomes" id="UP000290545"/>
    </source>
</evidence>
<feature type="active site" description="Proton donor" evidence="1">
    <location>
        <position position="414"/>
    </location>
</feature>
<dbReference type="InterPro" id="IPR027268">
    <property type="entry name" value="Peptidase_M4/M1_CTD_sf"/>
</dbReference>
<name>A0A4Q1D8D8_9BACT</name>
<organism evidence="4 5">
    <name type="scientific">Filimonas effusa</name>
    <dbReference type="NCBI Taxonomy" id="2508721"/>
    <lineage>
        <taxon>Bacteria</taxon>
        <taxon>Pseudomonadati</taxon>
        <taxon>Bacteroidota</taxon>
        <taxon>Chitinophagia</taxon>
        <taxon>Chitinophagales</taxon>
        <taxon>Chitinophagaceae</taxon>
        <taxon>Filimonas</taxon>
    </lineage>
</organism>
<protein>
    <submittedName>
        <fullName evidence="4">M1 family peptidase</fullName>
    </submittedName>
</protein>
<proteinExistence type="predicted"/>
<accession>A0A4Q1D8D8</accession>
<dbReference type="Gene3D" id="2.60.40.1730">
    <property type="entry name" value="tricorn interacting facor f3 domain"/>
    <property type="match status" value="1"/>
</dbReference>
<dbReference type="OrthoDB" id="100605at2"/>
<gene>
    <name evidence="4" type="ORF">ESB13_01930</name>
</gene>
<dbReference type="EMBL" id="SDHZ01000001">
    <property type="protein sequence ID" value="RXK85597.1"/>
    <property type="molecule type" value="Genomic_DNA"/>
</dbReference>
<keyword evidence="5" id="KW-1185">Reference proteome</keyword>
<dbReference type="GO" id="GO:0008270">
    <property type="term" value="F:zinc ion binding"/>
    <property type="evidence" value="ECO:0007669"/>
    <property type="project" value="InterPro"/>
</dbReference>
<dbReference type="SUPFAM" id="SSF55486">
    <property type="entry name" value="Metalloproteases ('zincins'), catalytic domain"/>
    <property type="match status" value="1"/>
</dbReference>
<dbReference type="Proteomes" id="UP000290545">
    <property type="component" value="Unassembled WGS sequence"/>
</dbReference>
<feature type="binding site" evidence="2">
    <location>
        <position position="339"/>
    </location>
    <ligand>
        <name>Zn(2+)</name>
        <dbReference type="ChEBI" id="CHEBI:29105"/>
        <note>catalytic</note>
    </ligand>
</feature>
<feature type="domain" description="Peptidase M1 membrane alanine aminopeptidase" evidence="3">
    <location>
        <begin position="297"/>
        <end position="474"/>
    </location>
</feature>
<dbReference type="Pfam" id="PF01433">
    <property type="entry name" value="Peptidase_M1"/>
    <property type="match status" value="1"/>
</dbReference>
<keyword evidence="2" id="KW-0862">Zinc</keyword>
<dbReference type="InterPro" id="IPR014782">
    <property type="entry name" value="Peptidase_M1_dom"/>
</dbReference>
<dbReference type="RefSeq" id="WP_129001350.1">
    <property type="nucleotide sequence ID" value="NZ_SDHZ01000001.1"/>
</dbReference>
<feature type="binding site" evidence="2">
    <location>
        <position position="362"/>
    </location>
    <ligand>
        <name>Zn(2+)</name>
        <dbReference type="ChEBI" id="CHEBI:29105"/>
        <note>catalytic</note>
    </ligand>
</feature>
<evidence type="ECO:0000256" key="2">
    <source>
        <dbReference type="PIRSR" id="PIRSR634015-3"/>
    </source>
</evidence>
<dbReference type="InterPro" id="IPR042097">
    <property type="entry name" value="Aminopeptidase_N-like_N_sf"/>
</dbReference>
<dbReference type="SUPFAM" id="SSF63737">
    <property type="entry name" value="Leukotriene A4 hydrolase N-terminal domain"/>
    <property type="match status" value="1"/>
</dbReference>
<reference evidence="4 5" key="1">
    <citation type="submission" date="2019-01" db="EMBL/GenBank/DDBJ databases">
        <title>Filimonas sp. strain TTM-71.</title>
        <authorList>
            <person name="Chen W.-M."/>
        </authorList>
    </citation>
    <scope>NUCLEOTIDE SEQUENCE [LARGE SCALE GENOMIC DNA]</scope>
    <source>
        <strain evidence="4 5">TTM-71</strain>
    </source>
</reference>
<evidence type="ECO:0000259" key="3">
    <source>
        <dbReference type="Pfam" id="PF01433"/>
    </source>
</evidence>
<evidence type="ECO:0000256" key="1">
    <source>
        <dbReference type="PIRSR" id="PIRSR634015-1"/>
    </source>
</evidence>
<feature type="binding site" evidence="2">
    <location>
        <position position="343"/>
    </location>
    <ligand>
        <name>Zn(2+)</name>
        <dbReference type="ChEBI" id="CHEBI:29105"/>
        <note>catalytic</note>
    </ligand>
</feature>
<dbReference type="CDD" id="cd09603">
    <property type="entry name" value="M1_APN_like"/>
    <property type="match status" value="1"/>
</dbReference>
<dbReference type="AlphaFoldDB" id="A0A4Q1D8D8"/>
<dbReference type="GO" id="GO:0008237">
    <property type="term" value="F:metallopeptidase activity"/>
    <property type="evidence" value="ECO:0007669"/>
    <property type="project" value="InterPro"/>
</dbReference>
<keyword evidence="2" id="KW-0479">Metal-binding</keyword>
<sequence length="555" mass="63950">MKPIIFSGILCCCFFTQLRAQHHESSRFTHADTLRGSITPERAWWNVLHYAITVKPDFNSKTISGSNTIRYKVTSDSYPAFMQIDLQEPMLIDSVLFGNSRRSLRFTREGNAWHVNVPKQANHSEGSVTVYFHGKPREAVNAPWDGGWIWRKDSTGSPWMSVACQGLGASVWYPCKDHQSDEPDQGASLSMIVADSLTAISNGRLAEKTGGNGFTTWKWQVVNPINNYNIVPYIGKYVHFSDTLHGEKGTLDLDFWVLQYNLARAQQQFVQAKQMLRAFEYWFGPYPFYEDSYKLVESPHLGMEHQSAVAYGNHFANGYLGRDLSGSGWGEKWDFILVHESGHEWFANNITSNDLADMWIHESFTNYSETLFTEYYYGKEAGTDYNYGTRKNIKNDRNIIAPYDVNDQGSGDMYYKGGNLIHTIRHSIDNDSLFRQILRGLNKTFYHKTVTTQEIEQYISRQSGIDLSKVFDQYLRTTQIPVLEYSWNKNKLRYRYTNCIPGFNLPIVLRKGTLVIRLTPADQWQTIQVDKSLKPLIDKKLIDRQYYITVQGARK</sequence>
<comment type="cofactor">
    <cofactor evidence="2">
        <name>Zn(2+)</name>
        <dbReference type="ChEBI" id="CHEBI:29105"/>
    </cofactor>
    <text evidence="2">Binds 1 zinc ion per subunit.</text>
</comment>